<sequence>MELIDYIHMIRKRIGWIISFVIVTTATAVWLSYFVLPPNYEASVKLIAGSSEKQDYSAVNAGLLLINTYKELIKSPSVLSQTVASHPEWGLDVEKLEKKLKVTSAKDSQMITISIEDHSYSKAQQIVQAVAKSFETQAAWILKVEEVTILPDSKGNQEAKPTSKRMVNVLLAFTVSGILSAAWAIGRELADPTIRSAGVLEQELGLKQLGEISRIEKKDFKRAENQTKLRQVGEASYGHLG</sequence>
<evidence type="ECO:0000256" key="5">
    <source>
        <dbReference type="ARBA" id="ARBA00022989"/>
    </source>
</evidence>
<dbReference type="InterPro" id="IPR050445">
    <property type="entry name" value="Bact_polysacc_biosynth/exp"/>
</dbReference>
<evidence type="ECO:0000256" key="3">
    <source>
        <dbReference type="ARBA" id="ARBA00022475"/>
    </source>
</evidence>
<gene>
    <name evidence="9" type="ORF">ACFQ03_17880</name>
</gene>
<dbReference type="RefSeq" id="WP_379289866.1">
    <property type="nucleotide sequence ID" value="NZ_JBHTIU010000069.1"/>
</dbReference>
<organism evidence="9 10">
    <name type="scientific">Paenibacillus residui</name>
    <dbReference type="NCBI Taxonomy" id="629724"/>
    <lineage>
        <taxon>Bacteria</taxon>
        <taxon>Bacillati</taxon>
        <taxon>Bacillota</taxon>
        <taxon>Bacilli</taxon>
        <taxon>Bacillales</taxon>
        <taxon>Paenibacillaceae</taxon>
        <taxon>Paenibacillus</taxon>
    </lineage>
</organism>
<comment type="subcellular location">
    <subcellularLocation>
        <location evidence="1">Cell membrane</location>
        <topology evidence="1">Multi-pass membrane protein</topology>
    </subcellularLocation>
</comment>
<evidence type="ECO:0000259" key="8">
    <source>
        <dbReference type="Pfam" id="PF02706"/>
    </source>
</evidence>
<comment type="similarity">
    <text evidence="2">Belongs to the CpsC/CapA family.</text>
</comment>
<comment type="caution">
    <text evidence="9">The sequence shown here is derived from an EMBL/GenBank/DDBJ whole genome shotgun (WGS) entry which is preliminary data.</text>
</comment>
<dbReference type="PANTHER" id="PTHR32309">
    <property type="entry name" value="TYROSINE-PROTEIN KINASE"/>
    <property type="match status" value="1"/>
</dbReference>
<dbReference type="EMBL" id="JBHTIU010000069">
    <property type="protein sequence ID" value="MFD0871012.1"/>
    <property type="molecule type" value="Genomic_DNA"/>
</dbReference>
<reference evidence="10" key="1">
    <citation type="journal article" date="2019" name="Int. J. Syst. Evol. Microbiol.">
        <title>The Global Catalogue of Microorganisms (GCM) 10K type strain sequencing project: providing services to taxonomists for standard genome sequencing and annotation.</title>
        <authorList>
            <consortium name="The Broad Institute Genomics Platform"/>
            <consortium name="The Broad Institute Genome Sequencing Center for Infectious Disease"/>
            <person name="Wu L."/>
            <person name="Ma J."/>
        </authorList>
    </citation>
    <scope>NUCLEOTIDE SEQUENCE [LARGE SCALE GENOMIC DNA]</scope>
    <source>
        <strain evidence="10">CCUG 57263</strain>
    </source>
</reference>
<accession>A0ABW3DCA2</accession>
<evidence type="ECO:0000256" key="1">
    <source>
        <dbReference type="ARBA" id="ARBA00004651"/>
    </source>
</evidence>
<dbReference type="Pfam" id="PF02706">
    <property type="entry name" value="Wzz"/>
    <property type="match status" value="1"/>
</dbReference>
<dbReference type="InterPro" id="IPR003856">
    <property type="entry name" value="LPS_length_determ_N"/>
</dbReference>
<dbReference type="PANTHER" id="PTHR32309:SF13">
    <property type="entry name" value="FERRIC ENTEROBACTIN TRANSPORT PROTEIN FEPE"/>
    <property type="match status" value="1"/>
</dbReference>
<feature type="domain" description="Polysaccharide chain length determinant N-terminal" evidence="8">
    <location>
        <begin position="2"/>
        <end position="84"/>
    </location>
</feature>
<keyword evidence="6 7" id="KW-0472">Membrane</keyword>
<protein>
    <submittedName>
        <fullName evidence="9">YveK family protein</fullName>
    </submittedName>
</protein>
<dbReference type="Proteomes" id="UP001597120">
    <property type="component" value="Unassembled WGS sequence"/>
</dbReference>
<evidence type="ECO:0000313" key="10">
    <source>
        <dbReference type="Proteomes" id="UP001597120"/>
    </source>
</evidence>
<evidence type="ECO:0000313" key="9">
    <source>
        <dbReference type="EMBL" id="MFD0871012.1"/>
    </source>
</evidence>
<keyword evidence="3" id="KW-1003">Cell membrane</keyword>
<feature type="transmembrane region" description="Helical" evidence="7">
    <location>
        <begin position="14"/>
        <end position="36"/>
    </location>
</feature>
<keyword evidence="5 7" id="KW-1133">Transmembrane helix</keyword>
<evidence type="ECO:0000256" key="4">
    <source>
        <dbReference type="ARBA" id="ARBA00022692"/>
    </source>
</evidence>
<keyword evidence="4 7" id="KW-0812">Transmembrane</keyword>
<proteinExistence type="inferred from homology"/>
<keyword evidence="10" id="KW-1185">Reference proteome</keyword>
<evidence type="ECO:0000256" key="2">
    <source>
        <dbReference type="ARBA" id="ARBA00006683"/>
    </source>
</evidence>
<evidence type="ECO:0000256" key="7">
    <source>
        <dbReference type="SAM" id="Phobius"/>
    </source>
</evidence>
<evidence type="ECO:0000256" key="6">
    <source>
        <dbReference type="ARBA" id="ARBA00023136"/>
    </source>
</evidence>
<name>A0ABW3DCA2_9BACL</name>
<feature type="transmembrane region" description="Helical" evidence="7">
    <location>
        <begin position="166"/>
        <end position="186"/>
    </location>
</feature>